<proteinExistence type="predicted"/>
<dbReference type="Gene3D" id="1.10.10.60">
    <property type="entry name" value="Homeodomain-like"/>
    <property type="match status" value="1"/>
</dbReference>
<dbReference type="Pfam" id="PF01527">
    <property type="entry name" value="HTH_Tnp_1"/>
    <property type="match status" value="1"/>
</dbReference>
<accession>A0ABN2Q640</accession>
<dbReference type="Proteomes" id="UP001501116">
    <property type="component" value="Unassembled WGS sequence"/>
</dbReference>
<gene>
    <name evidence="1" type="ORF">GCM10009754_11220</name>
</gene>
<comment type="caution">
    <text evidence="1">The sequence shown here is derived from an EMBL/GenBank/DDBJ whole genome shotgun (WGS) entry which is preliminary data.</text>
</comment>
<dbReference type="InterPro" id="IPR002514">
    <property type="entry name" value="Transposase_8"/>
</dbReference>
<protein>
    <submittedName>
        <fullName evidence="1">Transposase</fullName>
    </submittedName>
</protein>
<keyword evidence="2" id="KW-1185">Reference proteome</keyword>
<sequence>MTQNKSRGFTPEFREAAAREVVEKSRPVVDVAHDCGVTPQSVRNWVKAYRAVRVEPADLTSDERKRLQELEKENRKLREQMEFPGKATAFFAAKYQ</sequence>
<organism evidence="1 2">
    <name type="scientific">Amycolatopsis minnesotensis</name>
    <dbReference type="NCBI Taxonomy" id="337894"/>
    <lineage>
        <taxon>Bacteria</taxon>
        <taxon>Bacillati</taxon>
        <taxon>Actinomycetota</taxon>
        <taxon>Actinomycetes</taxon>
        <taxon>Pseudonocardiales</taxon>
        <taxon>Pseudonocardiaceae</taxon>
        <taxon>Amycolatopsis</taxon>
    </lineage>
</organism>
<reference evidence="1 2" key="1">
    <citation type="journal article" date="2019" name="Int. J. Syst. Evol. Microbiol.">
        <title>The Global Catalogue of Microorganisms (GCM) 10K type strain sequencing project: providing services to taxonomists for standard genome sequencing and annotation.</title>
        <authorList>
            <consortium name="The Broad Institute Genomics Platform"/>
            <consortium name="The Broad Institute Genome Sequencing Center for Infectious Disease"/>
            <person name="Wu L."/>
            <person name="Ma J."/>
        </authorList>
    </citation>
    <scope>NUCLEOTIDE SEQUENCE [LARGE SCALE GENOMIC DNA]</scope>
    <source>
        <strain evidence="1 2">JCM 14545</strain>
    </source>
</reference>
<dbReference type="RefSeq" id="WP_344414121.1">
    <property type="nucleotide sequence ID" value="NZ_BAAANN010000003.1"/>
</dbReference>
<dbReference type="EMBL" id="BAAANN010000003">
    <property type="protein sequence ID" value="GAA1945143.1"/>
    <property type="molecule type" value="Genomic_DNA"/>
</dbReference>
<dbReference type="SUPFAM" id="SSF46689">
    <property type="entry name" value="Homeodomain-like"/>
    <property type="match status" value="1"/>
</dbReference>
<evidence type="ECO:0000313" key="2">
    <source>
        <dbReference type="Proteomes" id="UP001501116"/>
    </source>
</evidence>
<dbReference type="InterPro" id="IPR009057">
    <property type="entry name" value="Homeodomain-like_sf"/>
</dbReference>
<name>A0ABN2Q640_9PSEU</name>
<evidence type="ECO:0000313" key="1">
    <source>
        <dbReference type="EMBL" id="GAA1945143.1"/>
    </source>
</evidence>